<keyword evidence="4" id="KW-1185">Reference proteome</keyword>
<dbReference type="GO" id="GO:0005789">
    <property type="term" value="C:endoplasmic reticulum membrane"/>
    <property type="evidence" value="ECO:0007669"/>
    <property type="project" value="TreeGrafter"/>
</dbReference>
<feature type="compositionally biased region" description="Basic and acidic residues" evidence="1">
    <location>
        <begin position="204"/>
        <end position="215"/>
    </location>
</feature>
<evidence type="ECO:0000256" key="1">
    <source>
        <dbReference type="SAM" id="MobiDB-lite"/>
    </source>
</evidence>
<evidence type="ECO:0000259" key="2">
    <source>
        <dbReference type="SMART" id="SM00568"/>
    </source>
</evidence>
<dbReference type="GeneID" id="40318342"/>
<feature type="domain" description="GRAM" evidence="2">
    <location>
        <begin position="571"/>
        <end position="638"/>
    </location>
</feature>
<dbReference type="Gene3D" id="2.30.29.30">
    <property type="entry name" value="Pleckstrin-homology domain (PH domain)/Phosphotyrosine-binding domain (PTB)"/>
    <property type="match status" value="1"/>
</dbReference>
<comment type="caution">
    <text evidence="3">The sequence shown here is derived from an EMBL/GenBank/DDBJ whole genome shotgun (WGS) entry which is preliminary data.</text>
</comment>
<dbReference type="PANTHER" id="PTHR23319:SF4">
    <property type="entry name" value="GRAM DOMAIN CONTAINING 1B, ISOFORM E"/>
    <property type="match status" value="1"/>
</dbReference>
<reference evidence="3 4" key="1">
    <citation type="journal article" date="2018" name="BMC Genomics">
        <title>Genomic comparison of Trypanosoma conorhini and Trypanosoma rangeli to Trypanosoma cruzi strains of high and low virulence.</title>
        <authorList>
            <person name="Bradwell K.R."/>
            <person name="Koparde V.N."/>
            <person name="Matveyev A.V."/>
            <person name="Serrano M.G."/>
            <person name="Alves J.M."/>
            <person name="Parikh H."/>
            <person name="Huang B."/>
            <person name="Lee V."/>
            <person name="Espinosa-Alvarez O."/>
            <person name="Ortiz P.A."/>
            <person name="Costa-Martins A.G."/>
            <person name="Teixeira M.M."/>
            <person name="Buck G.A."/>
        </authorList>
    </citation>
    <scope>NUCLEOTIDE SEQUENCE [LARGE SCALE GENOMIC DNA]</scope>
    <source>
        <strain evidence="3 4">025E</strain>
    </source>
</reference>
<accession>A0A3R7N809</accession>
<dbReference type="RefSeq" id="XP_029228254.1">
    <property type="nucleotide sequence ID" value="XM_029371639.1"/>
</dbReference>
<dbReference type="Proteomes" id="UP000284403">
    <property type="component" value="Unassembled WGS sequence"/>
</dbReference>
<dbReference type="InterPro" id="IPR004182">
    <property type="entry name" value="GRAM"/>
</dbReference>
<feature type="compositionally biased region" description="Basic and acidic residues" evidence="1">
    <location>
        <begin position="230"/>
        <end position="241"/>
    </location>
</feature>
<dbReference type="SMART" id="SM00568">
    <property type="entry name" value="GRAM"/>
    <property type="match status" value="1"/>
</dbReference>
<dbReference type="InterPro" id="IPR051482">
    <property type="entry name" value="Cholesterol_transport"/>
</dbReference>
<dbReference type="GO" id="GO:0032934">
    <property type="term" value="F:sterol binding"/>
    <property type="evidence" value="ECO:0007669"/>
    <property type="project" value="TreeGrafter"/>
</dbReference>
<dbReference type="AlphaFoldDB" id="A0A3R7N809"/>
<dbReference type="PANTHER" id="PTHR23319">
    <property type="entry name" value="GRAM DOMAIN CONTAINING 1B, ISOFORM E"/>
    <property type="match status" value="1"/>
</dbReference>
<dbReference type="OrthoDB" id="2162691at2759"/>
<feature type="region of interest" description="Disordered" evidence="1">
    <location>
        <begin position="151"/>
        <end position="247"/>
    </location>
</feature>
<dbReference type="GO" id="GO:0140268">
    <property type="term" value="C:endoplasmic reticulum-plasma membrane contact site"/>
    <property type="evidence" value="ECO:0007669"/>
    <property type="project" value="TreeGrafter"/>
</dbReference>
<sequence length="679" mass="74102">MDRWVGSVETVAGGVSAVDAAVEGVVQGLLGVAEQYAADVSQVEAVGRAISHGVANSSAALVSCLADLATMSTAMKDAMDANPGEAHSLLMNLFGVFVKQLTMYYKESFETFRRAEVTLRQQQILRWNQRSDMDNSTSTNSNFTLVTETRPSLGVAPPVASGAPKGATKESAGGRQKKAHDSSNDNPVLLPSEPKQQQQQQQENLRKGKSDKDTADEYAFAPRTTAENEATQKEGQGDTHKRTPPSTREVVAVQEPTYLHVVSTVEDALGRLVLSSRPNVFSAPELIERQSPIASYYVKLPAPGSLGSLLLSNYIALGDDMQADLMCDILQTDCVEVEPFESPAGEIFVEDPLDLRELPPCGWRMGSSEDHQQMLYTLYVLIIRGAKMSPTLLIQESLVINSEREEVVHEITPVPEAPQIAKVTVRGFDPSSSRSASPSKRYKSERLLAIVNITKNTYERNGFVEVKKEEVNAVVQQLHTHDRLTPREEALLTKRNAAVNKTAAAFQGTVELASLEQPGEQEGWGLSDVAKGAVRGAAAVVLAPVSVGKAVGNAVLDVSGVTGAIKQQMEGVFRKSFPNLASEDIIETFNCALVDEGNPLPKQGFMFITPRWLCFQAGLLSANFSLEWDEIRDIKKQRTAKVLENAIAIHTHLGGTYFLTSFLQRDHAYSAMMKQWLRK</sequence>
<name>A0A3R7N809_9TRYP</name>
<dbReference type="Pfam" id="PF02893">
    <property type="entry name" value="GRAM"/>
    <property type="match status" value="1"/>
</dbReference>
<gene>
    <name evidence="3" type="ORF">Tco025E_04731</name>
</gene>
<dbReference type="GO" id="GO:0005886">
    <property type="term" value="C:plasma membrane"/>
    <property type="evidence" value="ECO:0007669"/>
    <property type="project" value="TreeGrafter"/>
</dbReference>
<dbReference type="EMBL" id="MKKU01000253">
    <property type="protein sequence ID" value="RNF17788.1"/>
    <property type="molecule type" value="Genomic_DNA"/>
</dbReference>
<dbReference type="InterPro" id="IPR011993">
    <property type="entry name" value="PH-like_dom_sf"/>
</dbReference>
<evidence type="ECO:0000313" key="3">
    <source>
        <dbReference type="EMBL" id="RNF17788.1"/>
    </source>
</evidence>
<proteinExistence type="predicted"/>
<dbReference type="GO" id="GO:0032366">
    <property type="term" value="P:intracellular sterol transport"/>
    <property type="evidence" value="ECO:0007669"/>
    <property type="project" value="TreeGrafter"/>
</dbReference>
<evidence type="ECO:0000313" key="4">
    <source>
        <dbReference type="Proteomes" id="UP000284403"/>
    </source>
</evidence>
<organism evidence="3 4">
    <name type="scientific">Trypanosoma conorhini</name>
    <dbReference type="NCBI Taxonomy" id="83891"/>
    <lineage>
        <taxon>Eukaryota</taxon>
        <taxon>Discoba</taxon>
        <taxon>Euglenozoa</taxon>
        <taxon>Kinetoplastea</taxon>
        <taxon>Metakinetoplastina</taxon>
        <taxon>Trypanosomatida</taxon>
        <taxon>Trypanosomatidae</taxon>
        <taxon>Trypanosoma</taxon>
    </lineage>
</organism>
<dbReference type="GO" id="GO:0120015">
    <property type="term" value="F:sterol transfer activity"/>
    <property type="evidence" value="ECO:0007669"/>
    <property type="project" value="TreeGrafter"/>
</dbReference>
<protein>
    <submittedName>
        <fullName evidence="3">GRAM domain containing protein</fullName>
    </submittedName>
</protein>